<dbReference type="PANTHER" id="PTHR10953">
    <property type="entry name" value="UBIQUITIN-ACTIVATING ENZYME E1"/>
    <property type="match status" value="1"/>
</dbReference>
<keyword evidence="3" id="KW-1185">Reference proteome</keyword>
<dbReference type="Gene3D" id="3.40.50.720">
    <property type="entry name" value="NAD(P)-binding Rossmann-like Domain"/>
    <property type="match status" value="1"/>
</dbReference>
<dbReference type="EMBL" id="JADHEI010000033">
    <property type="protein sequence ID" value="MBF2735078.1"/>
    <property type="molecule type" value="Genomic_DNA"/>
</dbReference>
<dbReference type="GO" id="GO:0016779">
    <property type="term" value="F:nucleotidyltransferase activity"/>
    <property type="evidence" value="ECO:0007669"/>
    <property type="project" value="UniProtKB-KW"/>
</dbReference>
<protein>
    <submittedName>
        <fullName evidence="2">ThiF family adenylyltransferase</fullName>
    </submittedName>
</protein>
<reference evidence="2" key="1">
    <citation type="submission" date="2020-10" db="EMBL/GenBank/DDBJ databases">
        <title>An improved Amphimedon queenslandica hologenome assembly reveals how three proteobacterial symbionts can extend the metabolic phenotypic of their marine sponge host.</title>
        <authorList>
            <person name="Degnan B."/>
            <person name="Degnan S."/>
            <person name="Xiang X."/>
        </authorList>
    </citation>
    <scope>NUCLEOTIDE SEQUENCE</scope>
    <source>
        <strain evidence="2">AqS2</strain>
    </source>
</reference>
<feature type="domain" description="THIF-type NAD/FAD binding fold" evidence="1">
    <location>
        <begin position="14"/>
        <end position="108"/>
    </location>
</feature>
<keyword evidence="2" id="KW-0548">Nucleotidyltransferase</keyword>
<dbReference type="Pfam" id="PF00899">
    <property type="entry name" value="ThiF"/>
    <property type="match status" value="1"/>
</dbReference>
<proteinExistence type="predicted"/>
<feature type="non-terminal residue" evidence="2">
    <location>
        <position position="112"/>
    </location>
</feature>
<dbReference type="InterPro" id="IPR045886">
    <property type="entry name" value="ThiF/MoeB/HesA"/>
</dbReference>
<evidence type="ECO:0000313" key="3">
    <source>
        <dbReference type="Proteomes" id="UP000604381"/>
    </source>
</evidence>
<dbReference type="InterPro" id="IPR035985">
    <property type="entry name" value="Ubiquitin-activating_enz"/>
</dbReference>
<accession>A0A930UG59</accession>
<organism evidence="2 3">
    <name type="scientific">Candidatus Amphirhobacter heronislandensis</name>
    <dbReference type="NCBI Taxonomy" id="1732024"/>
    <lineage>
        <taxon>Bacteria</taxon>
        <taxon>Pseudomonadati</taxon>
        <taxon>Pseudomonadota</taxon>
        <taxon>Gammaproteobacteria</taxon>
        <taxon>Candidatus Tethybacterales</taxon>
        <taxon>Candidatus Tethybacteraceae</taxon>
        <taxon>Candidatus Amphirhobacter</taxon>
    </lineage>
</organism>
<evidence type="ECO:0000313" key="2">
    <source>
        <dbReference type="EMBL" id="MBF2735078.1"/>
    </source>
</evidence>
<keyword evidence="2" id="KW-0808">Transferase</keyword>
<sequence length="112" mass="11876">MKTPELSDAELERYSRHIMLDEIGLEGQARLKEASVLLVGVGGLGCPAAHYLAAAGVGALTVCDGDQVELANLQRQLLYDDAQIGMNKAEAACLQLQKTNPHCEAKASAVRA</sequence>
<dbReference type="Proteomes" id="UP000604381">
    <property type="component" value="Unassembled WGS sequence"/>
</dbReference>
<dbReference type="GO" id="GO:0008641">
    <property type="term" value="F:ubiquitin-like modifier activating enzyme activity"/>
    <property type="evidence" value="ECO:0007669"/>
    <property type="project" value="InterPro"/>
</dbReference>
<dbReference type="InterPro" id="IPR000594">
    <property type="entry name" value="ThiF_NAD_FAD-bd"/>
</dbReference>
<dbReference type="AlphaFoldDB" id="A0A930UG59"/>
<name>A0A930UG59_9GAMM</name>
<comment type="caution">
    <text evidence="2">The sequence shown here is derived from an EMBL/GenBank/DDBJ whole genome shotgun (WGS) entry which is preliminary data.</text>
</comment>
<dbReference type="GO" id="GO:0005737">
    <property type="term" value="C:cytoplasm"/>
    <property type="evidence" value="ECO:0007669"/>
    <property type="project" value="TreeGrafter"/>
</dbReference>
<dbReference type="SUPFAM" id="SSF69572">
    <property type="entry name" value="Activating enzymes of the ubiquitin-like proteins"/>
    <property type="match status" value="1"/>
</dbReference>
<dbReference type="PANTHER" id="PTHR10953:SF102">
    <property type="entry name" value="ADENYLYLTRANSFERASE AND SULFURTRANSFERASE MOCS3"/>
    <property type="match status" value="1"/>
</dbReference>
<dbReference type="GO" id="GO:0004792">
    <property type="term" value="F:thiosulfate-cyanide sulfurtransferase activity"/>
    <property type="evidence" value="ECO:0007669"/>
    <property type="project" value="TreeGrafter"/>
</dbReference>
<gene>
    <name evidence="2" type="ORF">ISN26_03175</name>
</gene>
<evidence type="ECO:0000259" key="1">
    <source>
        <dbReference type="Pfam" id="PF00899"/>
    </source>
</evidence>